<dbReference type="GO" id="GO:0005506">
    <property type="term" value="F:iron ion binding"/>
    <property type="evidence" value="ECO:0007669"/>
    <property type="project" value="InterPro"/>
</dbReference>
<gene>
    <name evidence="6" type="ORF">VHEMI06874</name>
</gene>
<dbReference type="EMBL" id="CDHN01000003">
    <property type="protein sequence ID" value="CEJ91141.1"/>
    <property type="molecule type" value="Genomic_DNA"/>
</dbReference>
<comment type="similarity">
    <text evidence="2">Belongs to the cytochrome P450 family.</text>
</comment>
<keyword evidence="4" id="KW-0479">Metal-binding</keyword>
<evidence type="ECO:0000256" key="3">
    <source>
        <dbReference type="ARBA" id="ARBA00022617"/>
    </source>
</evidence>
<organism evidence="6 7">
    <name type="scientific">[Torrubiella] hemipterigena</name>
    <dbReference type="NCBI Taxonomy" id="1531966"/>
    <lineage>
        <taxon>Eukaryota</taxon>
        <taxon>Fungi</taxon>
        <taxon>Dikarya</taxon>
        <taxon>Ascomycota</taxon>
        <taxon>Pezizomycotina</taxon>
        <taxon>Sordariomycetes</taxon>
        <taxon>Hypocreomycetidae</taxon>
        <taxon>Hypocreales</taxon>
        <taxon>Clavicipitaceae</taxon>
        <taxon>Clavicipitaceae incertae sedis</taxon>
        <taxon>'Torrubiella' clade</taxon>
    </lineage>
</organism>
<dbReference type="GO" id="GO:0004497">
    <property type="term" value="F:monooxygenase activity"/>
    <property type="evidence" value="ECO:0007669"/>
    <property type="project" value="InterPro"/>
</dbReference>
<evidence type="ECO:0000313" key="7">
    <source>
        <dbReference type="Proteomes" id="UP000039046"/>
    </source>
</evidence>
<dbReference type="PANTHER" id="PTHR24305:SF210">
    <property type="entry name" value="CYTOCHROME P450 MONOOXYGENASE ASQL-RELATED"/>
    <property type="match status" value="1"/>
</dbReference>
<protein>
    <submittedName>
        <fullName evidence="6">Putative Cytochrome P450</fullName>
    </submittedName>
</protein>
<evidence type="ECO:0000256" key="1">
    <source>
        <dbReference type="ARBA" id="ARBA00001971"/>
    </source>
</evidence>
<sequence length="185" mass="20601">MAADQLQAMLYIPVSAAYNLYFHSLAGFPGPFLARSGLIWRFYQSQRGQLHLTIQELHAKYGPVVRISPNELYFSTVESWKAIYGHRTNGAPTPIKSDFYDIYGAGFGSLCIGSERDPHKHGKMRKMLSAAFATKSLVDQEYIISGAVDDFVRAMETAGSKAQGINLTKWFEMIAFDVLGEMAFG</sequence>
<evidence type="ECO:0000256" key="5">
    <source>
        <dbReference type="ARBA" id="ARBA00023004"/>
    </source>
</evidence>
<dbReference type="AlphaFoldDB" id="A0A0A1T1U8"/>
<name>A0A0A1T1U8_9HYPO</name>
<dbReference type="InterPro" id="IPR050121">
    <property type="entry name" value="Cytochrome_P450_monoxygenase"/>
</dbReference>
<dbReference type="STRING" id="1531966.A0A0A1T1U8"/>
<dbReference type="GO" id="GO:0016705">
    <property type="term" value="F:oxidoreductase activity, acting on paired donors, with incorporation or reduction of molecular oxygen"/>
    <property type="evidence" value="ECO:0007669"/>
    <property type="project" value="InterPro"/>
</dbReference>
<evidence type="ECO:0000256" key="4">
    <source>
        <dbReference type="ARBA" id="ARBA00022723"/>
    </source>
</evidence>
<keyword evidence="3" id="KW-0349">Heme</keyword>
<evidence type="ECO:0000313" key="6">
    <source>
        <dbReference type="EMBL" id="CEJ91141.1"/>
    </source>
</evidence>
<dbReference type="OrthoDB" id="4935633at2759"/>
<keyword evidence="7" id="KW-1185">Reference proteome</keyword>
<dbReference type="InterPro" id="IPR001128">
    <property type="entry name" value="Cyt_P450"/>
</dbReference>
<comment type="cofactor">
    <cofactor evidence="1">
        <name>heme</name>
        <dbReference type="ChEBI" id="CHEBI:30413"/>
    </cofactor>
</comment>
<dbReference type="HOGENOM" id="CLU_001570_14_9_1"/>
<dbReference type="GO" id="GO:0020037">
    <property type="term" value="F:heme binding"/>
    <property type="evidence" value="ECO:0007669"/>
    <property type="project" value="InterPro"/>
</dbReference>
<dbReference type="InterPro" id="IPR036396">
    <property type="entry name" value="Cyt_P450_sf"/>
</dbReference>
<dbReference type="PANTHER" id="PTHR24305">
    <property type="entry name" value="CYTOCHROME P450"/>
    <property type="match status" value="1"/>
</dbReference>
<dbReference type="SUPFAM" id="SSF48264">
    <property type="entry name" value="Cytochrome P450"/>
    <property type="match status" value="1"/>
</dbReference>
<dbReference type="Gene3D" id="1.10.630.10">
    <property type="entry name" value="Cytochrome P450"/>
    <property type="match status" value="1"/>
</dbReference>
<accession>A0A0A1T1U8</accession>
<dbReference type="Pfam" id="PF00067">
    <property type="entry name" value="p450"/>
    <property type="match status" value="1"/>
</dbReference>
<keyword evidence="5" id="KW-0408">Iron</keyword>
<proteinExistence type="inferred from homology"/>
<evidence type="ECO:0000256" key="2">
    <source>
        <dbReference type="ARBA" id="ARBA00010617"/>
    </source>
</evidence>
<reference evidence="6 7" key="1">
    <citation type="journal article" date="2015" name="Genome Announc.">
        <title>Draft Genome Sequence and Gene Annotation of the Entomopathogenic Fungus Verticillium hemipterigenum.</title>
        <authorList>
            <person name="Horn F."/>
            <person name="Habel A."/>
            <person name="Scharf D.H."/>
            <person name="Dworschak J."/>
            <person name="Brakhage A.A."/>
            <person name="Guthke R."/>
            <person name="Hertweck C."/>
            <person name="Linde J."/>
        </authorList>
    </citation>
    <scope>NUCLEOTIDE SEQUENCE [LARGE SCALE GENOMIC DNA]</scope>
</reference>
<dbReference type="Proteomes" id="UP000039046">
    <property type="component" value="Unassembled WGS sequence"/>
</dbReference>